<feature type="compositionally biased region" description="Polar residues" evidence="1">
    <location>
        <begin position="263"/>
        <end position="282"/>
    </location>
</feature>
<feature type="compositionally biased region" description="Basic and acidic residues" evidence="1">
    <location>
        <begin position="369"/>
        <end position="382"/>
    </location>
</feature>
<feature type="compositionally biased region" description="Polar residues" evidence="1">
    <location>
        <begin position="1"/>
        <end position="17"/>
    </location>
</feature>
<gene>
    <name evidence="2" type="ORF">PCG10_003240</name>
</gene>
<evidence type="ECO:0000256" key="1">
    <source>
        <dbReference type="SAM" id="MobiDB-lite"/>
    </source>
</evidence>
<protein>
    <submittedName>
        <fullName evidence="2">Uncharacterized protein</fullName>
    </submittedName>
</protein>
<comment type="caution">
    <text evidence="2">The sequence shown here is derived from an EMBL/GenBank/DDBJ whole genome shotgun (WGS) entry which is preliminary data.</text>
</comment>
<feature type="region of interest" description="Disordered" evidence="1">
    <location>
        <begin position="232"/>
        <end position="408"/>
    </location>
</feature>
<proteinExistence type="predicted"/>
<feature type="compositionally biased region" description="Basic and acidic residues" evidence="1">
    <location>
        <begin position="342"/>
        <end position="355"/>
    </location>
</feature>
<feature type="compositionally biased region" description="Basic and acidic residues" evidence="1">
    <location>
        <begin position="242"/>
        <end position="262"/>
    </location>
</feature>
<feature type="compositionally biased region" description="Acidic residues" evidence="1">
    <location>
        <begin position="301"/>
        <end position="333"/>
    </location>
</feature>
<organism evidence="2 3">
    <name type="scientific">Penicillium crustosum</name>
    <name type="common">Blue mold fungus</name>
    <dbReference type="NCBI Taxonomy" id="36656"/>
    <lineage>
        <taxon>Eukaryota</taxon>
        <taxon>Fungi</taxon>
        <taxon>Dikarya</taxon>
        <taxon>Ascomycota</taxon>
        <taxon>Pezizomycotina</taxon>
        <taxon>Eurotiomycetes</taxon>
        <taxon>Eurotiomycetidae</taxon>
        <taxon>Eurotiales</taxon>
        <taxon>Aspergillaceae</taxon>
        <taxon>Penicillium</taxon>
    </lineage>
</organism>
<accession>A0A9P5GUV4</accession>
<dbReference type="Proteomes" id="UP000701341">
    <property type="component" value="Unassembled WGS sequence"/>
</dbReference>
<keyword evidence="3" id="KW-1185">Reference proteome</keyword>
<evidence type="ECO:0000313" key="2">
    <source>
        <dbReference type="EMBL" id="KAF7527039.1"/>
    </source>
</evidence>
<dbReference type="OrthoDB" id="5401486at2759"/>
<reference evidence="2" key="1">
    <citation type="submission" date="2020-02" db="EMBL/GenBank/DDBJ databases">
        <authorList>
            <person name="Lichtner F.J."/>
        </authorList>
    </citation>
    <scope>NUCLEOTIDE SEQUENCE</scope>
    <source>
        <strain evidence="2">G10</strain>
    </source>
</reference>
<feature type="region of interest" description="Disordered" evidence="1">
    <location>
        <begin position="1"/>
        <end position="20"/>
    </location>
</feature>
<dbReference type="EMBL" id="JAAOZQ010000018">
    <property type="protein sequence ID" value="KAF7527039.1"/>
    <property type="molecule type" value="Genomic_DNA"/>
</dbReference>
<evidence type="ECO:0000313" key="3">
    <source>
        <dbReference type="Proteomes" id="UP000701341"/>
    </source>
</evidence>
<name>A0A9P5GUV4_PENCR</name>
<sequence>MSAINTDNAMQTSNDIPNPNPLSPVVHLQYVQRYCGSQSASPVYEGFTFFKAMPKQSATWTCVKRTLMNLNQDEYIEMVQKRADRKPPVQQYRKLSSDTLRAHINQLIDEQKNSNPLAEWSCVYVKEHSKISKTRHTRRSDHETVSMDVIIMQRPVNTQAFSRTLMGGSVAIGKPLPLDTNNPPMWSHHRDNHQMPNQNENNLRPILHDLPPHLAPAMNHFARLVSTRAAHDDPNGQQFEATHPHDETSHPAGSRDHLHESARSTAPATDNNRPASPALSATNSSEMSLEDSSDCSSENNSDPDDASMLSDESDDTTATDDLESMETETEVECQEPQLNKASFREHNAGPYRRESSYGPHSRRKSQSRSLDRRNERNHDLRGQFEAPPVKALGPRRAEGAQSGSVPGKRYRTQLMNDNEVRSRMLDRREESLGHRDKWLKRARSGVRHFERRQPVRDTPAVCRCTCRCAIKEKKEAM</sequence>
<dbReference type="AlphaFoldDB" id="A0A9P5GUV4"/>